<gene>
    <name evidence="4" type="ORF">BDEG_22305</name>
</gene>
<name>A0A177WG66_BATDL</name>
<feature type="signal peptide" evidence="3">
    <location>
        <begin position="1"/>
        <end position="17"/>
    </location>
</feature>
<evidence type="ECO:0000256" key="2">
    <source>
        <dbReference type="SAM" id="MobiDB-lite"/>
    </source>
</evidence>
<feature type="compositionally biased region" description="Basic and acidic residues" evidence="2">
    <location>
        <begin position="101"/>
        <end position="110"/>
    </location>
</feature>
<dbReference type="VEuPathDB" id="FungiDB:BDEG_22305"/>
<accession>A0A177WG66</accession>
<feature type="compositionally biased region" description="Low complexity" evidence="2">
    <location>
        <begin position="41"/>
        <end position="75"/>
    </location>
</feature>
<protein>
    <submittedName>
        <fullName evidence="4">Uncharacterized protein</fullName>
    </submittedName>
</protein>
<keyword evidence="3" id="KW-0732">Signal</keyword>
<organism evidence="4 5">
    <name type="scientific">Batrachochytrium dendrobatidis (strain JEL423)</name>
    <dbReference type="NCBI Taxonomy" id="403673"/>
    <lineage>
        <taxon>Eukaryota</taxon>
        <taxon>Fungi</taxon>
        <taxon>Fungi incertae sedis</taxon>
        <taxon>Chytridiomycota</taxon>
        <taxon>Chytridiomycota incertae sedis</taxon>
        <taxon>Chytridiomycetes</taxon>
        <taxon>Rhizophydiales</taxon>
        <taxon>Rhizophydiales incertae sedis</taxon>
        <taxon>Batrachochytrium</taxon>
    </lineage>
</organism>
<evidence type="ECO:0000313" key="4">
    <source>
        <dbReference type="EMBL" id="OAJ38361.1"/>
    </source>
</evidence>
<feature type="coiled-coil region" evidence="1">
    <location>
        <begin position="164"/>
        <end position="238"/>
    </location>
</feature>
<feature type="chain" id="PRO_5008077546" evidence="3">
    <location>
        <begin position="18"/>
        <end position="265"/>
    </location>
</feature>
<feature type="region of interest" description="Disordered" evidence="2">
    <location>
        <begin position="28"/>
        <end position="119"/>
    </location>
</feature>
<dbReference type="Proteomes" id="UP000077115">
    <property type="component" value="Unassembled WGS sequence"/>
</dbReference>
<evidence type="ECO:0000256" key="3">
    <source>
        <dbReference type="SAM" id="SignalP"/>
    </source>
</evidence>
<evidence type="ECO:0000313" key="5">
    <source>
        <dbReference type="Proteomes" id="UP000077115"/>
    </source>
</evidence>
<dbReference type="EMBL" id="DS022301">
    <property type="protein sequence ID" value="OAJ38361.1"/>
    <property type="molecule type" value="Genomic_DNA"/>
</dbReference>
<reference evidence="4 5" key="2">
    <citation type="submission" date="2016-05" db="EMBL/GenBank/DDBJ databases">
        <title>Lineage-specific infection strategies underlie the spectrum of fungal disease in amphibians.</title>
        <authorList>
            <person name="Cuomo C.A."/>
            <person name="Farrer R.A."/>
            <person name="James T."/>
            <person name="Longcore J."/>
            <person name="Birren B."/>
        </authorList>
    </citation>
    <scope>NUCLEOTIDE SEQUENCE [LARGE SCALE GENOMIC DNA]</scope>
    <source>
        <strain evidence="4 5">JEL423</strain>
    </source>
</reference>
<proteinExistence type="predicted"/>
<reference evidence="4 5" key="1">
    <citation type="submission" date="2006-10" db="EMBL/GenBank/DDBJ databases">
        <title>The Genome Sequence of Batrachochytrium dendrobatidis JEL423.</title>
        <authorList>
            <consortium name="The Broad Institute Genome Sequencing Platform"/>
            <person name="Birren B."/>
            <person name="Lander E."/>
            <person name="Galagan J."/>
            <person name="Cuomo C."/>
            <person name="Devon K."/>
            <person name="Jaffe D."/>
            <person name="Butler J."/>
            <person name="Alvarez P."/>
            <person name="Gnerre S."/>
            <person name="Grabherr M."/>
            <person name="Kleber M."/>
            <person name="Mauceli E."/>
            <person name="Brockman W."/>
            <person name="Young S."/>
            <person name="LaButti K."/>
            <person name="Sykes S."/>
            <person name="DeCaprio D."/>
            <person name="Crawford M."/>
            <person name="Koehrsen M."/>
            <person name="Engels R."/>
            <person name="Montgomery P."/>
            <person name="Pearson M."/>
            <person name="Howarth C."/>
            <person name="Larson L."/>
            <person name="White J."/>
            <person name="O'Leary S."/>
            <person name="Kodira C."/>
            <person name="Zeng Q."/>
            <person name="Yandava C."/>
            <person name="Alvarado L."/>
            <person name="Longcore J."/>
            <person name="James T."/>
        </authorList>
    </citation>
    <scope>NUCLEOTIDE SEQUENCE [LARGE SCALE GENOMIC DNA]</scope>
    <source>
        <strain evidence="4 5">JEL423</strain>
    </source>
</reference>
<keyword evidence="1" id="KW-0175">Coiled coil</keyword>
<dbReference type="AlphaFoldDB" id="A0A177WG66"/>
<sequence>MKINALSCLFLAATAKAMILSSSSDSISILEKRQTPPNEPNPSTSQQSNPSTSQQSHPSTSQQSNPSNSQQSHQSVVTFEPHSPEGPFKPHSPEGPFIPHSSEKPFRHILDGAPPLKASDLGYDDDGTPLDKNDPRCKELSTAERCIRAAREMTPSLMENGAMIERKMDELQWCQEKYERMELRFKSYNEDLNQQRSSPYKSHRKITLEKLEAQAQKCKNVRDEVEKMMDEREQMMAIIRRGKIPPILLSNIVSSKPANSVFVQE</sequence>
<evidence type="ECO:0000256" key="1">
    <source>
        <dbReference type="SAM" id="Coils"/>
    </source>
</evidence>